<dbReference type="EMBL" id="CAJOBC010094614">
    <property type="protein sequence ID" value="CAF4426451.1"/>
    <property type="molecule type" value="Genomic_DNA"/>
</dbReference>
<reference evidence="4" key="1">
    <citation type="submission" date="2021-02" db="EMBL/GenBank/DDBJ databases">
        <authorList>
            <person name="Nowell W R."/>
        </authorList>
    </citation>
    <scope>NUCLEOTIDE SEQUENCE</scope>
</reference>
<dbReference type="OrthoDB" id="7289984at2759"/>
<evidence type="ECO:0000256" key="1">
    <source>
        <dbReference type="ARBA" id="ARBA00006484"/>
    </source>
</evidence>
<feature type="non-terminal residue" evidence="4">
    <location>
        <position position="171"/>
    </location>
</feature>
<evidence type="ECO:0000313" key="6">
    <source>
        <dbReference type="Proteomes" id="UP000663829"/>
    </source>
</evidence>
<gene>
    <name evidence="4" type="ORF">GPM918_LOCUS39989</name>
    <name evidence="5" type="ORF">SRO942_LOCUS40899</name>
</gene>
<evidence type="ECO:0000256" key="2">
    <source>
        <dbReference type="ARBA" id="ARBA00022857"/>
    </source>
</evidence>
<dbReference type="PRINTS" id="PR00081">
    <property type="entry name" value="GDHRDH"/>
</dbReference>
<comment type="similarity">
    <text evidence="1">Belongs to the short-chain dehydrogenases/reductases (SDR) family.</text>
</comment>
<dbReference type="Pfam" id="PF00106">
    <property type="entry name" value="adh_short"/>
    <property type="match status" value="1"/>
</dbReference>
<sequence length="171" mass="19155">MVDKQQRVFLLTGANKGIGLEIVKKLNVKQPDDIILLGSRDQQRGKAVLKQLGSPKNVKVLLDTSSLDSIQKAKQEIQQKYDDHLGTLINNAGIFQFSLDSKPSKETTNTNFEGVTRMNETFFPLIKDNGRVVSVSSELRAIQMNGCSNELKKEFRNPNLTKVQLDDLLKP</sequence>
<name>A0A815Y1I5_9BILA</name>
<evidence type="ECO:0000256" key="3">
    <source>
        <dbReference type="ARBA" id="ARBA00023002"/>
    </source>
</evidence>
<evidence type="ECO:0000313" key="5">
    <source>
        <dbReference type="EMBL" id="CAF4426451.1"/>
    </source>
</evidence>
<dbReference type="EMBL" id="CAJNOQ010028839">
    <property type="protein sequence ID" value="CAF1564541.1"/>
    <property type="molecule type" value="Genomic_DNA"/>
</dbReference>
<keyword evidence="6" id="KW-1185">Reference proteome</keyword>
<organism evidence="4 6">
    <name type="scientific">Didymodactylos carnosus</name>
    <dbReference type="NCBI Taxonomy" id="1234261"/>
    <lineage>
        <taxon>Eukaryota</taxon>
        <taxon>Metazoa</taxon>
        <taxon>Spiralia</taxon>
        <taxon>Gnathifera</taxon>
        <taxon>Rotifera</taxon>
        <taxon>Eurotatoria</taxon>
        <taxon>Bdelloidea</taxon>
        <taxon>Philodinida</taxon>
        <taxon>Philodinidae</taxon>
        <taxon>Didymodactylos</taxon>
    </lineage>
</organism>
<dbReference type="PANTHER" id="PTHR43963:SF6">
    <property type="entry name" value="CHAIN DEHYDROGENASE FAMILY PROTEIN, PUTATIVE (AFU_ORTHOLOGUE AFUA_3G15350)-RELATED"/>
    <property type="match status" value="1"/>
</dbReference>
<dbReference type="InterPro" id="IPR036291">
    <property type="entry name" value="NAD(P)-bd_dom_sf"/>
</dbReference>
<dbReference type="SUPFAM" id="SSF51735">
    <property type="entry name" value="NAD(P)-binding Rossmann-fold domains"/>
    <property type="match status" value="1"/>
</dbReference>
<dbReference type="Gene3D" id="3.40.50.720">
    <property type="entry name" value="NAD(P)-binding Rossmann-like Domain"/>
    <property type="match status" value="1"/>
</dbReference>
<dbReference type="GO" id="GO:0016491">
    <property type="term" value="F:oxidoreductase activity"/>
    <property type="evidence" value="ECO:0007669"/>
    <property type="project" value="UniProtKB-KW"/>
</dbReference>
<protein>
    <submittedName>
        <fullName evidence="4">Uncharacterized protein</fullName>
    </submittedName>
</protein>
<keyword evidence="2" id="KW-0521">NADP</keyword>
<dbReference type="InterPro" id="IPR002347">
    <property type="entry name" value="SDR_fam"/>
</dbReference>
<proteinExistence type="inferred from homology"/>
<keyword evidence="3" id="KW-0560">Oxidoreductase</keyword>
<dbReference type="Proteomes" id="UP000663829">
    <property type="component" value="Unassembled WGS sequence"/>
</dbReference>
<dbReference type="Proteomes" id="UP000681722">
    <property type="component" value="Unassembled WGS sequence"/>
</dbReference>
<dbReference type="AlphaFoldDB" id="A0A815Y1I5"/>
<dbReference type="PANTHER" id="PTHR43963">
    <property type="entry name" value="CARBONYL REDUCTASE 1-RELATED"/>
    <property type="match status" value="1"/>
</dbReference>
<evidence type="ECO:0000313" key="4">
    <source>
        <dbReference type="EMBL" id="CAF1564541.1"/>
    </source>
</evidence>
<accession>A0A815Y1I5</accession>
<comment type="caution">
    <text evidence="4">The sequence shown here is derived from an EMBL/GenBank/DDBJ whole genome shotgun (WGS) entry which is preliminary data.</text>
</comment>